<feature type="compositionally biased region" description="Pro residues" evidence="5">
    <location>
        <begin position="7"/>
        <end position="16"/>
    </location>
</feature>
<name>A0A0C3BY59_HEBCY</name>
<dbReference type="STRING" id="686832.A0A0C3BY59"/>
<dbReference type="Gene3D" id="3.30.40.10">
    <property type="entry name" value="Zinc/RING finger domain, C3HC4 (zinc finger)"/>
    <property type="match status" value="1"/>
</dbReference>
<dbReference type="InterPro" id="IPR049627">
    <property type="entry name" value="SLX8"/>
</dbReference>
<dbReference type="EMBL" id="KN831806">
    <property type="protein sequence ID" value="KIM36381.1"/>
    <property type="molecule type" value="Genomic_DNA"/>
</dbReference>
<dbReference type="SUPFAM" id="SSF57850">
    <property type="entry name" value="RING/U-box"/>
    <property type="match status" value="1"/>
</dbReference>
<dbReference type="PANTHER" id="PTHR47094:SF1">
    <property type="entry name" value="RING-TYPE E3 UBIQUITIN TRANSFERASE"/>
    <property type="match status" value="1"/>
</dbReference>
<reference evidence="7 8" key="1">
    <citation type="submission" date="2014-04" db="EMBL/GenBank/DDBJ databases">
        <authorList>
            <consortium name="DOE Joint Genome Institute"/>
            <person name="Kuo A."/>
            <person name="Gay G."/>
            <person name="Dore J."/>
            <person name="Kohler A."/>
            <person name="Nagy L.G."/>
            <person name="Floudas D."/>
            <person name="Copeland A."/>
            <person name="Barry K.W."/>
            <person name="Cichocki N."/>
            <person name="Veneault-Fourrey C."/>
            <person name="LaButti K."/>
            <person name="Lindquist E.A."/>
            <person name="Lipzen A."/>
            <person name="Lundell T."/>
            <person name="Morin E."/>
            <person name="Murat C."/>
            <person name="Sun H."/>
            <person name="Tunlid A."/>
            <person name="Henrissat B."/>
            <person name="Grigoriev I.V."/>
            <person name="Hibbett D.S."/>
            <person name="Martin F."/>
            <person name="Nordberg H.P."/>
            <person name="Cantor M.N."/>
            <person name="Hua S.X."/>
        </authorList>
    </citation>
    <scope>NUCLEOTIDE SEQUENCE [LARGE SCALE GENOMIC DNA]</scope>
    <source>
        <strain evidence="8">h7</strain>
    </source>
</reference>
<evidence type="ECO:0000256" key="3">
    <source>
        <dbReference type="ARBA" id="ARBA00022833"/>
    </source>
</evidence>
<dbReference type="GO" id="GO:0008270">
    <property type="term" value="F:zinc ion binding"/>
    <property type="evidence" value="ECO:0007669"/>
    <property type="project" value="UniProtKB-KW"/>
</dbReference>
<dbReference type="OrthoDB" id="6270329at2759"/>
<keyword evidence="1" id="KW-0479">Metal-binding</keyword>
<keyword evidence="2 4" id="KW-0863">Zinc-finger</keyword>
<dbReference type="GO" id="GO:0032183">
    <property type="term" value="F:SUMO binding"/>
    <property type="evidence" value="ECO:0007669"/>
    <property type="project" value="TreeGrafter"/>
</dbReference>
<dbReference type="PROSITE" id="PS50089">
    <property type="entry name" value="ZF_RING_2"/>
    <property type="match status" value="1"/>
</dbReference>
<dbReference type="Proteomes" id="UP000053424">
    <property type="component" value="Unassembled WGS sequence"/>
</dbReference>
<feature type="compositionally biased region" description="Low complexity" evidence="5">
    <location>
        <begin position="23"/>
        <end position="37"/>
    </location>
</feature>
<gene>
    <name evidence="7" type="ORF">M413DRAFT_449252</name>
</gene>
<dbReference type="Pfam" id="PF00097">
    <property type="entry name" value="zf-C3HC4"/>
    <property type="match status" value="1"/>
</dbReference>
<evidence type="ECO:0000313" key="7">
    <source>
        <dbReference type="EMBL" id="KIM36381.1"/>
    </source>
</evidence>
<keyword evidence="3" id="KW-0862">Zinc</keyword>
<feature type="region of interest" description="Disordered" evidence="5">
    <location>
        <begin position="238"/>
        <end position="296"/>
    </location>
</feature>
<dbReference type="InterPro" id="IPR013083">
    <property type="entry name" value="Znf_RING/FYVE/PHD"/>
</dbReference>
<dbReference type="SMART" id="SM00184">
    <property type="entry name" value="RING"/>
    <property type="match status" value="1"/>
</dbReference>
<dbReference type="GO" id="GO:0033768">
    <property type="term" value="C:SUMO-targeted ubiquitin ligase complex"/>
    <property type="evidence" value="ECO:0007669"/>
    <property type="project" value="TreeGrafter"/>
</dbReference>
<feature type="region of interest" description="Disordered" evidence="5">
    <location>
        <begin position="1"/>
        <end position="39"/>
    </location>
</feature>
<sequence length="386" mass="40254">MSAKPNNPSPNRPLPAPSGLIGPGRSAERPSSSSTSAMDAEDMWGSYQYQGPYAGDGFGYGDDEMAGNSMHYPPDLDTTTPYTSYEGFNYPNTSGSYGPSLGFQQQPFGGFAGPSTGAGSSESSLAGALGERKKRKREEPTTDLNLYPPPAGPSYMNEGSSTGFSMGNNNWAPPYAGPAHLGANFDYREPSGSHSVPGPIDTRYFDDGLLPAPFSMHDAELQAPMGGINPALTMKANDTTESDRKGKGKAREPINQNDSSVPIESGNPPKPSIPSSSEGTTTSSKAATTKATKPPADPLSDYTCPICFSAPTNATITPCGHICCGSCLFAAIKAGIQRAGMEHHPGGNRGRAAPQARCPVCRSIIPGWDGKGGGVIGLKVRAIFSF</sequence>
<dbReference type="PANTHER" id="PTHR47094">
    <property type="entry name" value="ELFLESS, ISOFORM B"/>
    <property type="match status" value="1"/>
</dbReference>
<evidence type="ECO:0000256" key="1">
    <source>
        <dbReference type="ARBA" id="ARBA00022723"/>
    </source>
</evidence>
<dbReference type="CDD" id="cd16449">
    <property type="entry name" value="RING-HC"/>
    <property type="match status" value="1"/>
</dbReference>
<evidence type="ECO:0000259" key="6">
    <source>
        <dbReference type="PROSITE" id="PS50089"/>
    </source>
</evidence>
<dbReference type="GO" id="GO:0061630">
    <property type="term" value="F:ubiquitin protein ligase activity"/>
    <property type="evidence" value="ECO:0007669"/>
    <property type="project" value="InterPro"/>
</dbReference>
<feature type="domain" description="RING-type" evidence="6">
    <location>
        <begin position="304"/>
        <end position="362"/>
    </location>
</feature>
<evidence type="ECO:0000256" key="5">
    <source>
        <dbReference type="SAM" id="MobiDB-lite"/>
    </source>
</evidence>
<evidence type="ECO:0000313" key="8">
    <source>
        <dbReference type="Proteomes" id="UP000053424"/>
    </source>
</evidence>
<feature type="compositionally biased region" description="Low complexity" evidence="5">
    <location>
        <begin position="111"/>
        <end position="129"/>
    </location>
</feature>
<accession>A0A0C3BY59</accession>
<proteinExistence type="predicted"/>
<feature type="region of interest" description="Disordered" evidence="5">
    <location>
        <begin position="111"/>
        <end position="153"/>
    </location>
</feature>
<dbReference type="GO" id="GO:0140082">
    <property type="term" value="F:SUMO-ubiquitin ligase activity"/>
    <property type="evidence" value="ECO:0007669"/>
    <property type="project" value="TreeGrafter"/>
</dbReference>
<feature type="compositionally biased region" description="Low complexity" evidence="5">
    <location>
        <begin position="273"/>
        <end position="294"/>
    </location>
</feature>
<keyword evidence="8" id="KW-1185">Reference proteome</keyword>
<dbReference type="GO" id="GO:0006511">
    <property type="term" value="P:ubiquitin-dependent protein catabolic process"/>
    <property type="evidence" value="ECO:0007669"/>
    <property type="project" value="TreeGrafter"/>
</dbReference>
<feature type="compositionally biased region" description="Basic and acidic residues" evidence="5">
    <location>
        <begin position="241"/>
        <end position="252"/>
    </location>
</feature>
<dbReference type="HOGENOM" id="CLU_715830_0_0_1"/>
<dbReference type="InterPro" id="IPR018957">
    <property type="entry name" value="Znf_C3HC4_RING-type"/>
</dbReference>
<protein>
    <recommendedName>
        <fullName evidence="6">RING-type domain-containing protein</fullName>
    </recommendedName>
</protein>
<evidence type="ECO:0000256" key="4">
    <source>
        <dbReference type="PROSITE-ProRule" id="PRU00175"/>
    </source>
</evidence>
<dbReference type="InterPro" id="IPR001841">
    <property type="entry name" value="Znf_RING"/>
</dbReference>
<reference evidence="8" key="2">
    <citation type="submission" date="2015-01" db="EMBL/GenBank/DDBJ databases">
        <title>Evolutionary Origins and Diversification of the Mycorrhizal Mutualists.</title>
        <authorList>
            <consortium name="DOE Joint Genome Institute"/>
            <consortium name="Mycorrhizal Genomics Consortium"/>
            <person name="Kohler A."/>
            <person name="Kuo A."/>
            <person name="Nagy L.G."/>
            <person name="Floudas D."/>
            <person name="Copeland A."/>
            <person name="Barry K.W."/>
            <person name="Cichocki N."/>
            <person name="Veneault-Fourrey C."/>
            <person name="LaButti K."/>
            <person name="Lindquist E.A."/>
            <person name="Lipzen A."/>
            <person name="Lundell T."/>
            <person name="Morin E."/>
            <person name="Murat C."/>
            <person name="Riley R."/>
            <person name="Ohm R."/>
            <person name="Sun H."/>
            <person name="Tunlid A."/>
            <person name="Henrissat B."/>
            <person name="Grigoriev I.V."/>
            <person name="Hibbett D.S."/>
            <person name="Martin F."/>
        </authorList>
    </citation>
    <scope>NUCLEOTIDE SEQUENCE [LARGE SCALE GENOMIC DNA]</scope>
    <source>
        <strain evidence="8">h7</strain>
    </source>
</reference>
<organism evidence="7 8">
    <name type="scientific">Hebeloma cylindrosporum</name>
    <dbReference type="NCBI Taxonomy" id="76867"/>
    <lineage>
        <taxon>Eukaryota</taxon>
        <taxon>Fungi</taxon>
        <taxon>Dikarya</taxon>
        <taxon>Basidiomycota</taxon>
        <taxon>Agaricomycotina</taxon>
        <taxon>Agaricomycetes</taxon>
        <taxon>Agaricomycetidae</taxon>
        <taxon>Agaricales</taxon>
        <taxon>Agaricineae</taxon>
        <taxon>Hymenogastraceae</taxon>
        <taxon>Hebeloma</taxon>
    </lineage>
</organism>
<dbReference type="AlphaFoldDB" id="A0A0C3BY59"/>
<evidence type="ECO:0000256" key="2">
    <source>
        <dbReference type="ARBA" id="ARBA00022771"/>
    </source>
</evidence>